<name>A0A0G9HGW3_9GAMM</name>
<gene>
    <name evidence="1" type="ORF">BJI69_14495</name>
</gene>
<evidence type="ECO:0000313" key="2">
    <source>
        <dbReference type="Proteomes" id="UP000182987"/>
    </source>
</evidence>
<protein>
    <submittedName>
        <fullName evidence="1">Uncharacterized protein</fullName>
    </submittedName>
</protein>
<dbReference type="KEGG" id="lrz:BJI69_14495"/>
<dbReference type="AlphaFoldDB" id="A0A0G9HGW3"/>
<keyword evidence="2" id="KW-1185">Reference proteome</keyword>
<dbReference type="PATRIC" id="fig|1440763.5.peg.2954"/>
<dbReference type="STRING" id="1440763.BJI69_14495"/>
<sequence length="112" mass="12836">MGNFTTASTRLAPHRHRAIHTPRRELRTTSPDDGVQLNRRTNLRGALIELDWLGVCSYENQASFLGLGKRLVLTELLRGADISAPVARDIEWAMQKRRGWMDEDHRNETLDD</sequence>
<reference evidence="2" key="1">
    <citation type="submission" date="2016-09" db="EMBL/GenBank/DDBJ databases">
        <authorList>
            <person name="Lysoe E."/>
        </authorList>
    </citation>
    <scope>NUCLEOTIDE SEQUENCE [LARGE SCALE GENOMIC DNA]</scope>
    <source>
        <strain evidence="2">LJ96T</strain>
    </source>
</reference>
<evidence type="ECO:0000313" key="1">
    <source>
        <dbReference type="EMBL" id="APG04982.1"/>
    </source>
</evidence>
<proteinExistence type="predicted"/>
<dbReference type="EMBL" id="CP017480">
    <property type="protein sequence ID" value="APG04982.1"/>
    <property type="molecule type" value="Genomic_DNA"/>
</dbReference>
<dbReference type="Proteomes" id="UP000182987">
    <property type="component" value="Chromosome"/>
</dbReference>
<accession>A0A0G9HGW3</accession>
<organism evidence="1 2">
    <name type="scientific">Luteibacter rhizovicinus DSM 16549</name>
    <dbReference type="NCBI Taxonomy" id="1440763"/>
    <lineage>
        <taxon>Bacteria</taxon>
        <taxon>Pseudomonadati</taxon>
        <taxon>Pseudomonadota</taxon>
        <taxon>Gammaproteobacteria</taxon>
        <taxon>Lysobacterales</taxon>
        <taxon>Rhodanobacteraceae</taxon>
        <taxon>Luteibacter</taxon>
    </lineage>
</organism>
<dbReference type="RefSeq" id="WP_046966017.1">
    <property type="nucleotide sequence ID" value="NZ_CP017480.1"/>
</dbReference>
<dbReference type="OrthoDB" id="5954972at2"/>